<accession>A0A2L2XET0</accession>
<evidence type="ECO:0000313" key="8">
    <source>
        <dbReference type="EMBL" id="GBF34213.1"/>
    </source>
</evidence>
<dbReference type="SUPFAM" id="SSF53041">
    <property type="entry name" value="Resolvase-like"/>
    <property type="match status" value="1"/>
</dbReference>
<proteinExistence type="predicted"/>
<dbReference type="PROSITE" id="PS51737">
    <property type="entry name" value="RECOMBINASE_DNA_BIND"/>
    <property type="match status" value="1"/>
</dbReference>
<keyword evidence="1" id="KW-0229">DNA integration</keyword>
<dbReference type="PROSITE" id="PS51736">
    <property type="entry name" value="RECOMBINASES_3"/>
    <property type="match status" value="1"/>
</dbReference>
<dbReference type="PROSITE" id="PS00397">
    <property type="entry name" value="RECOMBINASES_1"/>
    <property type="match status" value="1"/>
</dbReference>
<dbReference type="Pfam" id="PF13408">
    <property type="entry name" value="Zn_ribbon_recom"/>
    <property type="match status" value="1"/>
</dbReference>
<dbReference type="InterPro" id="IPR011109">
    <property type="entry name" value="DNA_bind_recombinase_dom"/>
</dbReference>
<evidence type="ECO:0000313" key="9">
    <source>
        <dbReference type="Proteomes" id="UP000239549"/>
    </source>
</evidence>
<dbReference type="EMBL" id="BFAV01000130">
    <property type="protein sequence ID" value="GBF34213.1"/>
    <property type="molecule type" value="Genomic_DNA"/>
</dbReference>
<feature type="active site" description="O-(5'-phospho-DNA)-serine intermediate" evidence="4 5">
    <location>
        <position position="10"/>
    </location>
</feature>
<evidence type="ECO:0000259" key="6">
    <source>
        <dbReference type="PROSITE" id="PS51736"/>
    </source>
</evidence>
<dbReference type="InterPro" id="IPR025827">
    <property type="entry name" value="Zn_ribbon_recom_dom"/>
</dbReference>
<keyword evidence="3" id="KW-0233">DNA recombination</keyword>
<organism evidence="8 9">
    <name type="scientific">Desulfocucumis palustris</name>
    <dbReference type="NCBI Taxonomy" id="1898651"/>
    <lineage>
        <taxon>Bacteria</taxon>
        <taxon>Bacillati</taxon>
        <taxon>Bacillota</taxon>
        <taxon>Clostridia</taxon>
        <taxon>Eubacteriales</taxon>
        <taxon>Desulfocucumaceae</taxon>
        <taxon>Desulfocucumis</taxon>
    </lineage>
</organism>
<dbReference type="InterPro" id="IPR050639">
    <property type="entry name" value="SSR_resolvase"/>
</dbReference>
<dbReference type="Gene3D" id="3.40.50.1390">
    <property type="entry name" value="Resolvase, N-terminal catalytic domain"/>
    <property type="match status" value="1"/>
</dbReference>
<dbReference type="Pfam" id="PF07508">
    <property type="entry name" value="Recombinase"/>
    <property type="match status" value="1"/>
</dbReference>
<comment type="caution">
    <text evidence="8">The sequence shown here is derived from an EMBL/GenBank/DDBJ whole genome shotgun (WGS) entry which is preliminary data.</text>
</comment>
<dbReference type="GO" id="GO:0015074">
    <property type="term" value="P:DNA integration"/>
    <property type="evidence" value="ECO:0007669"/>
    <property type="project" value="UniProtKB-KW"/>
</dbReference>
<dbReference type="RefSeq" id="WP_104372502.1">
    <property type="nucleotide sequence ID" value="NZ_BFAV01000130.1"/>
</dbReference>
<keyword evidence="2" id="KW-0238">DNA-binding</keyword>
<evidence type="ECO:0000256" key="5">
    <source>
        <dbReference type="PROSITE-ProRule" id="PRU10137"/>
    </source>
</evidence>
<dbReference type="GO" id="GO:0003677">
    <property type="term" value="F:DNA binding"/>
    <property type="evidence" value="ECO:0007669"/>
    <property type="project" value="UniProtKB-KW"/>
</dbReference>
<dbReference type="InterPro" id="IPR006118">
    <property type="entry name" value="Recombinase_CS"/>
</dbReference>
<dbReference type="CDD" id="cd00338">
    <property type="entry name" value="Ser_Recombinase"/>
    <property type="match status" value="1"/>
</dbReference>
<sequence>MRTAIYIRVSTEDQARHGYSLAEQREACGKRAMELGGREILEFCDEGVSGSTLERPALSDLREAIGTNRIDCLIIRDPDRLSRRLAHQLLLSEEFEKHGVRIEFLDFEWKDTPEGRLFYSIKGAVAEYEREKIRERMSRGKKQKARQGGIPVNFDVFGYDYRPETGNVSIKPEEARVVGNIFTWYTEEDIGILGIAERLNKMGIPTRRRVPRWHRQVIRQILGNTVYKGQWRYGKFDRHTGLPRSPGQVIIIPVPAIIGPDIWNRAQEKMARAGRVYSRGRSRYLLSGLVTCGDCLLPMHGCLVHWWGKPERRYTCRSSHSNKDACCRPAKFIPAEPLEQAVWQQVKKKLSDPLALARETRSLIPAGNQLKKELAGINKQLKETARGRKALLDALAAGIINLDDDIKNRLEQLLRYKDHLEESRDRLETLIVDAGPLEDERLRTASARVLSGLDELSFNEKKALLRLVLSDLLLTGRPRKNNSQITVILRQDDC</sequence>
<evidence type="ECO:0000256" key="4">
    <source>
        <dbReference type="PIRSR" id="PIRSR606118-50"/>
    </source>
</evidence>
<evidence type="ECO:0000256" key="1">
    <source>
        <dbReference type="ARBA" id="ARBA00022908"/>
    </source>
</evidence>
<dbReference type="Gene3D" id="3.90.1750.20">
    <property type="entry name" value="Putative Large Serine Recombinase, Chain B, Domain 2"/>
    <property type="match status" value="1"/>
</dbReference>
<reference evidence="9" key="1">
    <citation type="submission" date="2018-02" db="EMBL/GenBank/DDBJ databases">
        <title>Genome sequence of Desulfocucumis palustris strain NAW-5.</title>
        <authorList>
            <person name="Watanabe M."/>
            <person name="Kojima H."/>
            <person name="Fukui M."/>
        </authorList>
    </citation>
    <scope>NUCLEOTIDE SEQUENCE [LARGE SCALE GENOMIC DNA]</scope>
    <source>
        <strain evidence="9">NAW-5</strain>
    </source>
</reference>
<dbReference type="InterPro" id="IPR006119">
    <property type="entry name" value="Resolv_N"/>
</dbReference>
<dbReference type="AlphaFoldDB" id="A0A2L2XET0"/>
<feature type="domain" description="Resolvase/invertase-type recombinase catalytic" evidence="6">
    <location>
        <begin position="2"/>
        <end position="148"/>
    </location>
</feature>
<feature type="domain" description="Recombinase" evidence="7">
    <location>
        <begin position="156"/>
        <end position="276"/>
    </location>
</feature>
<name>A0A2L2XET0_9FIRM</name>
<gene>
    <name evidence="8" type="ORF">DCCM_3325</name>
</gene>
<dbReference type="OrthoDB" id="1094757at2"/>
<dbReference type="PANTHER" id="PTHR30461">
    <property type="entry name" value="DNA-INVERTASE FROM LAMBDOID PROPHAGE"/>
    <property type="match status" value="1"/>
</dbReference>
<dbReference type="PANTHER" id="PTHR30461:SF23">
    <property type="entry name" value="DNA RECOMBINASE-RELATED"/>
    <property type="match status" value="1"/>
</dbReference>
<dbReference type="Pfam" id="PF00239">
    <property type="entry name" value="Resolvase"/>
    <property type="match status" value="1"/>
</dbReference>
<keyword evidence="9" id="KW-1185">Reference proteome</keyword>
<dbReference type="SMART" id="SM00857">
    <property type="entry name" value="Resolvase"/>
    <property type="match status" value="1"/>
</dbReference>
<evidence type="ECO:0000259" key="7">
    <source>
        <dbReference type="PROSITE" id="PS51737"/>
    </source>
</evidence>
<evidence type="ECO:0000256" key="2">
    <source>
        <dbReference type="ARBA" id="ARBA00023125"/>
    </source>
</evidence>
<evidence type="ECO:0000256" key="3">
    <source>
        <dbReference type="ARBA" id="ARBA00023172"/>
    </source>
</evidence>
<dbReference type="Proteomes" id="UP000239549">
    <property type="component" value="Unassembled WGS sequence"/>
</dbReference>
<protein>
    <submittedName>
        <fullName evidence="8">DNA invertase</fullName>
    </submittedName>
</protein>
<dbReference type="GO" id="GO:0000150">
    <property type="term" value="F:DNA strand exchange activity"/>
    <property type="evidence" value="ECO:0007669"/>
    <property type="project" value="InterPro"/>
</dbReference>
<dbReference type="InterPro" id="IPR036162">
    <property type="entry name" value="Resolvase-like_N_sf"/>
</dbReference>
<dbReference type="InterPro" id="IPR038109">
    <property type="entry name" value="DNA_bind_recomb_sf"/>
</dbReference>